<protein>
    <submittedName>
        <fullName evidence="4">Insulinase family protein</fullName>
    </submittedName>
</protein>
<dbReference type="RefSeq" id="WP_211427904.1">
    <property type="nucleotide sequence ID" value="NZ_CP072648.1"/>
</dbReference>
<comment type="similarity">
    <text evidence="1">Belongs to the peptidase M16 family.</text>
</comment>
<feature type="domain" description="Peptidase M16 N-terminal" evidence="2">
    <location>
        <begin position="529"/>
        <end position="645"/>
    </location>
</feature>
<accession>A0ABX8B516</accession>
<dbReference type="EMBL" id="CP072648">
    <property type="protein sequence ID" value="QUW02013.1"/>
    <property type="molecule type" value="Genomic_DNA"/>
</dbReference>
<dbReference type="InterPro" id="IPR011765">
    <property type="entry name" value="Pept_M16_N"/>
</dbReference>
<dbReference type="Gene3D" id="3.30.830.10">
    <property type="entry name" value="Metalloenzyme, LuxS/M16 peptidase-like"/>
    <property type="match status" value="3"/>
</dbReference>
<dbReference type="PANTHER" id="PTHR11851">
    <property type="entry name" value="METALLOPROTEASE"/>
    <property type="match status" value="1"/>
</dbReference>
<dbReference type="InterPro" id="IPR007863">
    <property type="entry name" value="Peptidase_M16_C"/>
</dbReference>
<dbReference type="Pfam" id="PF05193">
    <property type="entry name" value="Peptidase_M16_C"/>
    <property type="match status" value="1"/>
</dbReference>
<name>A0ABX8B516_9BACT</name>
<dbReference type="Pfam" id="PF00675">
    <property type="entry name" value="Peptidase_M16"/>
    <property type="match status" value="1"/>
</dbReference>
<keyword evidence="5" id="KW-1185">Reference proteome</keyword>
<evidence type="ECO:0000256" key="1">
    <source>
        <dbReference type="ARBA" id="ARBA00007261"/>
    </source>
</evidence>
<evidence type="ECO:0000313" key="4">
    <source>
        <dbReference type="EMBL" id="QUW02013.1"/>
    </source>
</evidence>
<gene>
    <name evidence="4" type="ORF">J8C06_06455</name>
</gene>
<dbReference type="InterPro" id="IPR011249">
    <property type="entry name" value="Metalloenz_LuxS/M16"/>
</dbReference>
<dbReference type="SUPFAM" id="SSF63411">
    <property type="entry name" value="LuxS/MPP-like metallohydrolase"/>
    <property type="match status" value="3"/>
</dbReference>
<evidence type="ECO:0000313" key="5">
    <source>
        <dbReference type="Proteomes" id="UP000676506"/>
    </source>
</evidence>
<proteinExistence type="inferred from homology"/>
<feature type="domain" description="Peptidase M16 C-terminal" evidence="3">
    <location>
        <begin position="213"/>
        <end position="389"/>
    </location>
</feature>
<dbReference type="Proteomes" id="UP000676506">
    <property type="component" value="Chromosome 1"/>
</dbReference>
<evidence type="ECO:0000259" key="3">
    <source>
        <dbReference type="Pfam" id="PF05193"/>
    </source>
</evidence>
<reference evidence="4 5" key="1">
    <citation type="submission" date="2021-03" db="EMBL/GenBank/DDBJ databases">
        <title>Genomic and phenotypic characterization of Chloracidobacterium isolates provides evidence for multiple species.</title>
        <authorList>
            <person name="Saini M.K."/>
            <person name="Costas A.M.G."/>
            <person name="Tank M."/>
            <person name="Bryant D.A."/>
        </authorList>
    </citation>
    <scope>NUCLEOTIDE SEQUENCE [LARGE SCALE GENOMIC DNA]</scope>
    <source>
        <strain evidence="4 5">BV2-C</strain>
    </source>
</reference>
<sequence>MPYLRWALLLSLMLLWVGLSVGQTRRRTPPPAPPSTPPKVAPIRGIVEQVQRGELTFTRFSNGLRLICAERYASEIVGFAVRFEAGQMDEPASMPGVAWVVAYGLLSEADEAALDAAGATLDIHVGSLETTLTVTAPTAQATTVVGRLLRALSRTTFDEDHLRLGRLRAVRAQAWKLSQAASAGRSAWLSLAMGRTGLATPDAESQAARIEAVTLDAARDFYASRLRPRETILALTGEINLVQSLRAVSEAGGDWKPASEPQPPAPVSATSTGRRYQAERGAPAATFVHLGYVLPVLPPEERVALEVARAALGLGRRSRLCEALVENRRIASAVTTSLDVTAKGSGLCIGLSIEPELLDRAEALTLEAVERLRRERLSEGELQRAKAQLELERWLAGDSVDGWARQLVQVEAGTGLLTWLEDLDRLESITAEQVRAAAAKHLVASRLVVHEYEAATAPPRTFTPEKFFETVGLLVPATLALELPPDAATDAPATVVVSVKARPKTKAEGLTVLPPAEPVREYATLRGPRVLVRPDPARPLVAAGLYFQGGRFIEDETNAGVTELMLRVMTRSTVKSAPDGILDEIERLGGQLRIVNERDFFGFELCVLARHAEAVLGRLIALTERPNFDPPVVTAERERLLTEQKRQTRDAYALAPWLARRSLFPVHPYGFPSLGVAGTVSKLDEAAVQRWYAATIQRQLPIVVIVGGTQGSSLVTRDVTEGFVRRETDTSLRARVAQPADAPLAQEVTTGTRDVVAFALATPGGREADARWEVLAHWLARQLKTKDIHTTVKFTPALQRGELLLVGETRPGDGPRVIETVEGVFREVARRAPSAEAWRSAGQGAATETARAIGTVTGRSRAYAVAVYLGAAPSEVDASTMSMQRTPLPTEGVWDALSIEAAGRGLVRGARLARPK</sequence>
<evidence type="ECO:0000259" key="2">
    <source>
        <dbReference type="Pfam" id="PF00675"/>
    </source>
</evidence>
<dbReference type="PANTHER" id="PTHR11851:SF49">
    <property type="entry name" value="MITOCHONDRIAL-PROCESSING PEPTIDASE SUBUNIT ALPHA"/>
    <property type="match status" value="1"/>
</dbReference>
<dbReference type="InterPro" id="IPR050361">
    <property type="entry name" value="MPP/UQCRC_Complex"/>
</dbReference>
<organism evidence="4 5">
    <name type="scientific">Chloracidobacterium validum</name>
    <dbReference type="NCBI Taxonomy" id="2821543"/>
    <lineage>
        <taxon>Bacteria</taxon>
        <taxon>Pseudomonadati</taxon>
        <taxon>Acidobacteriota</taxon>
        <taxon>Terriglobia</taxon>
        <taxon>Terriglobales</taxon>
        <taxon>Acidobacteriaceae</taxon>
        <taxon>Chloracidobacterium</taxon>
    </lineage>
</organism>